<sequence>MRAKRKNRYIGLKFNMLSNITHSIGVKKVLPAFLAMLALVGSEVHAEPPVPADILPGAANPGVQLEQAREAMERERIAEQIKEDEATRNEQVEGVPENEPKSADVEMKFDLKKIETDPSMVLKQEEIDNVTSPYVGKSITVKDLYKIIDDINNLYIKKEYMTCRAFLPPQTIHEGVVHINLVEGRTGNVTVEGNKSTNTGYITSWFPLKEGEIANTGTLNRSLQRFNRTNDVALRIKMQAGKKEGTTDYVLYAFEPKLHNFTLYSDNNGYETSGRYRYGFFYNWRSVTGRRDSLRLSYLHSSGSNAYSIGYTSPLGTSGLKLDLDYTGNKNEVVSGDLKPLGIEGDAKAYSVGLRFPLAVTNTNRCELGLTYLSQKSKTTLGHGRIPWIDDKLTRYNLYVAFTNYGKDSVFYHRYGLMRSNKTNMYGVKENVNLYQINMYWRKGLPNKHAFVTRFSGQFGDKSYMSTTNRFYVGGMNTVRGYEESFISGDKGFALGLEYHFPINGDKLHGFTFLDYGWVDGGYAIPGANTLMSTGVGVIWENNNDFNASLLLGVPLKRDVGGKKTDSVRLQFSISKTF</sequence>
<dbReference type="PANTHER" id="PTHR34597:SF1">
    <property type="entry name" value="HEME_HEMOPEXIN TRANSPORTER PROTEIN HUXB"/>
    <property type="match status" value="1"/>
</dbReference>
<feature type="domain" description="Polypeptide-transport-associated ShlB-type" evidence="6">
    <location>
        <begin position="109"/>
        <end position="184"/>
    </location>
</feature>
<evidence type="ECO:0000313" key="7">
    <source>
        <dbReference type="EMBL" id="SHI85671.1"/>
    </source>
</evidence>
<protein>
    <submittedName>
        <fullName evidence="7">Hemolysin activation/secretion protein</fullName>
    </submittedName>
</protein>
<dbReference type="GO" id="GO:0008320">
    <property type="term" value="F:protein transmembrane transporter activity"/>
    <property type="evidence" value="ECO:0007669"/>
    <property type="project" value="TreeGrafter"/>
</dbReference>
<gene>
    <name evidence="7" type="ORF">SAMN02745671_01922</name>
</gene>
<dbReference type="Pfam" id="PF08479">
    <property type="entry name" value="POTRA_2"/>
    <property type="match status" value="1"/>
</dbReference>
<evidence type="ECO:0000256" key="1">
    <source>
        <dbReference type="ARBA" id="ARBA00022452"/>
    </source>
</evidence>
<keyword evidence="3" id="KW-0998">Cell outer membrane</keyword>
<evidence type="ECO:0000256" key="3">
    <source>
        <dbReference type="ARBA" id="ARBA00023237"/>
    </source>
</evidence>
<evidence type="ECO:0000256" key="4">
    <source>
        <dbReference type="SAM" id="MobiDB-lite"/>
    </source>
</evidence>
<organism evidence="7 8">
    <name type="scientific">Anaerovibrio lipolyticus DSM 3074</name>
    <dbReference type="NCBI Taxonomy" id="1120997"/>
    <lineage>
        <taxon>Bacteria</taxon>
        <taxon>Bacillati</taxon>
        <taxon>Bacillota</taxon>
        <taxon>Negativicutes</taxon>
        <taxon>Selenomonadales</taxon>
        <taxon>Selenomonadaceae</taxon>
        <taxon>Anaerovibrio</taxon>
    </lineage>
</organism>
<dbReference type="Proteomes" id="UP000191240">
    <property type="component" value="Unassembled WGS sequence"/>
</dbReference>
<evidence type="ECO:0000256" key="2">
    <source>
        <dbReference type="ARBA" id="ARBA00022692"/>
    </source>
</evidence>
<keyword evidence="1" id="KW-0472">Membrane</keyword>
<feature type="region of interest" description="Disordered" evidence="4">
    <location>
        <begin position="83"/>
        <end position="102"/>
    </location>
</feature>
<keyword evidence="1" id="KW-1134">Transmembrane beta strand</keyword>
<keyword evidence="2" id="KW-0812">Transmembrane</keyword>
<dbReference type="GO" id="GO:0046819">
    <property type="term" value="P:protein secretion by the type V secretion system"/>
    <property type="evidence" value="ECO:0007669"/>
    <property type="project" value="TreeGrafter"/>
</dbReference>
<dbReference type="AlphaFoldDB" id="A0A1M6EJN5"/>
<dbReference type="PANTHER" id="PTHR34597">
    <property type="entry name" value="SLR1661 PROTEIN"/>
    <property type="match status" value="1"/>
</dbReference>
<evidence type="ECO:0000259" key="5">
    <source>
        <dbReference type="Pfam" id="PF03865"/>
    </source>
</evidence>
<feature type="domain" description="Haemolysin activator HlyB C-terminal" evidence="5">
    <location>
        <begin position="255"/>
        <end position="538"/>
    </location>
</feature>
<dbReference type="Gene3D" id="3.10.20.310">
    <property type="entry name" value="membrane protein fhac"/>
    <property type="match status" value="1"/>
</dbReference>
<dbReference type="Pfam" id="PF03865">
    <property type="entry name" value="ShlB"/>
    <property type="match status" value="1"/>
</dbReference>
<dbReference type="EMBL" id="FQYW01000015">
    <property type="protein sequence ID" value="SHI85671.1"/>
    <property type="molecule type" value="Genomic_DNA"/>
</dbReference>
<evidence type="ECO:0000259" key="6">
    <source>
        <dbReference type="Pfam" id="PF08479"/>
    </source>
</evidence>
<name>A0A1M6EJN5_9FIRM</name>
<dbReference type="InterPro" id="IPR051544">
    <property type="entry name" value="TPS_OM_transporter"/>
</dbReference>
<dbReference type="Gene3D" id="2.40.160.50">
    <property type="entry name" value="membrane protein fhac: a member of the omp85/tpsb transporter family"/>
    <property type="match status" value="1"/>
</dbReference>
<evidence type="ECO:0000313" key="8">
    <source>
        <dbReference type="Proteomes" id="UP000191240"/>
    </source>
</evidence>
<dbReference type="GO" id="GO:0098046">
    <property type="term" value="C:type V protein secretion system complex"/>
    <property type="evidence" value="ECO:0007669"/>
    <property type="project" value="TreeGrafter"/>
</dbReference>
<dbReference type="InterPro" id="IPR013686">
    <property type="entry name" value="Polypept-transport_assoc_ShlB"/>
</dbReference>
<accession>A0A1M6EJN5</accession>
<dbReference type="InterPro" id="IPR005565">
    <property type="entry name" value="Hemolysn_activator_HlyB_C"/>
</dbReference>
<reference evidence="7 8" key="1">
    <citation type="submission" date="2016-11" db="EMBL/GenBank/DDBJ databases">
        <authorList>
            <person name="Jaros S."/>
            <person name="Januszkiewicz K."/>
            <person name="Wedrychowicz H."/>
        </authorList>
    </citation>
    <scope>NUCLEOTIDE SEQUENCE [LARGE SCALE GENOMIC DNA]</scope>
    <source>
        <strain evidence="7 8">DSM 3074</strain>
    </source>
</reference>
<proteinExistence type="predicted"/>